<name>I0IEE6_PHYMF</name>
<dbReference type="InterPro" id="IPR008023">
    <property type="entry name" value="DUF748"/>
</dbReference>
<accession>I0IEE6</accession>
<dbReference type="eggNOG" id="COG2982">
    <property type="taxonomic scope" value="Bacteria"/>
</dbReference>
<dbReference type="GO" id="GO:0090313">
    <property type="term" value="P:regulation of protein targeting to membrane"/>
    <property type="evidence" value="ECO:0007669"/>
    <property type="project" value="TreeGrafter"/>
</dbReference>
<proteinExistence type="predicted"/>
<dbReference type="HOGENOM" id="CLU_294211_0_0_0"/>
<sequence>MRRWGKRLAILAVLAVPLYLVVGFYVLPWAVVSFGLPAASEFVDGRVELDDLDLDPIAFTATLRGLRVYDRDDAKVLEVKRFRGGVSRRSLWLDEALVLDAVEVDGPYANLVLREDGTLNLSDVFVVPEDDEPPSAEPVDLRWLPRIRLGGVEVKKGILKFDDRLTPGAKPRRLELDTLTIGPIDTGSKAATPIRADLRTGLGETAAAEGSLSLDPLKSSGTAEAAGLRLASYQPYFGLIVPLTLESGTASAGLSWTLDLTPDARVAEARVDRVTVENLGLTDPAARGPVPASLVGFERFTLSGLAADALAHRAELASVSLDAAALTVQRDADGTLPLVTAINEAVRRVNALAASREGEAPDATPAAAMPILPEPFAAAASGLQRLLADATDASVPWTARLGKAEITRARARWSDAVPPGGAVLGLFPVDASAGPVDTAADLTVPFKATLRVDDPSEQTLRATPDGGGAASAVEAVAEVPAESEAAQTIRRQIAAEQDAPAGADLGRGLITAEGALRLDDPEAEAAVVIRGLDLTGANPYLALYVPGLFIERSSIDLRLSPRVRPTRGPLPVAVEDALIRLGGSITARYGPEGVAPLTLPVSGLAFEYGPLNTKSPLPGRLSFNGIVAGGEVGAVGTVIPRPLRPRESDVDLQVGVSGLELAPLSPLIAPFLGRAIDSGNLFMAMPVEMSEGRFQATVPIAIERFKLGGKVDATGAQTGGGGGTLGVPIDLVVAVLKGPDDKLALPPIPLDFNLLDNSLKLGKAVSGAFVGVLRGIATQPLKILGGVASGGGAAMGQAVGGIKNAAGSVTGAAGGIGRGAGEAADAAAGAVSGVAGAAGDAAGGMLRGVGGLFGIGGGEADDATAEGDALSVAGGEAGEAAADAGVIAGVVFEPGAAGITSDARGALDELSETLNARGLGLTLHPRVDPDADGAALLAQRRRRASAAGGGGDTPGVPAATPAEATPAMLRNLALRRARTVRMYLLHAADEDLRFPENAIRIEPPAAASAGDPASAYEVGSPGVRFELISPG</sequence>
<dbReference type="AlphaFoldDB" id="I0IEE6"/>
<dbReference type="Pfam" id="PF05359">
    <property type="entry name" value="DUF748"/>
    <property type="match status" value="2"/>
</dbReference>
<reference evidence="2 3" key="1">
    <citation type="submission" date="2012-02" db="EMBL/GenBank/DDBJ databases">
        <title>Complete genome sequence of Phycisphaera mikurensis NBRC 102666.</title>
        <authorList>
            <person name="Ankai A."/>
            <person name="Hosoyama A."/>
            <person name="Terui Y."/>
            <person name="Sekine M."/>
            <person name="Fukai R."/>
            <person name="Kato Y."/>
            <person name="Nakamura S."/>
            <person name="Yamada-Narita S."/>
            <person name="Kawakoshi A."/>
            <person name="Fukunaga Y."/>
            <person name="Yamazaki S."/>
            <person name="Fujita N."/>
        </authorList>
    </citation>
    <scope>NUCLEOTIDE SEQUENCE [LARGE SCALE GENOMIC DNA]</scope>
    <source>
        <strain evidence="3">NBRC 102666 / KCTC 22515 / FYK2301M01</strain>
    </source>
</reference>
<organism evidence="2 3">
    <name type="scientific">Phycisphaera mikurensis (strain NBRC 102666 / KCTC 22515 / FYK2301M01)</name>
    <dbReference type="NCBI Taxonomy" id="1142394"/>
    <lineage>
        <taxon>Bacteria</taxon>
        <taxon>Pseudomonadati</taxon>
        <taxon>Planctomycetota</taxon>
        <taxon>Phycisphaerae</taxon>
        <taxon>Phycisphaerales</taxon>
        <taxon>Phycisphaeraceae</taxon>
        <taxon>Phycisphaera</taxon>
    </lineage>
</organism>
<feature type="region of interest" description="Disordered" evidence="1">
    <location>
        <begin position="940"/>
        <end position="961"/>
    </location>
</feature>
<dbReference type="PANTHER" id="PTHR30441">
    <property type="entry name" value="DUF748 DOMAIN-CONTAINING PROTEIN"/>
    <property type="match status" value="1"/>
</dbReference>
<evidence type="ECO:0000313" key="2">
    <source>
        <dbReference type="EMBL" id="BAM03634.1"/>
    </source>
</evidence>
<dbReference type="PANTHER" id="PTHR30441:SF8">
    <property type="entry name" value="DUF748 DOMAIN-CONTAINING PROTEIN"/>
    <property type="match status" value="1"/>
</dbReference>
<evidence type="ECO:0000256" key="1">
    <source>
        <dbReference type="SAM" id="MobiDB-lite"/>
    </source>
</evidence>
<keyword evidence="3" id="KW-1185">Reference proteome</keyword>
<dbReference type="GO" id="GO:0005886">
    <property type="term" value="C:plasma membrane"/>
    <property type="evidence" value="ECO:0007669"/>
    <property type="project" value="TreeGrafter"/>
</dbReference>
<evidence type="ECO:0008006" key="4">
    <source>
        <dbReference type="Google" id="ProtNLM"/>
    </source>
</evidence>
<dbReference type="InterPro" id="IPR052894">
    <property type="entry name" value="AsmA-related"/>
</dbReference>
<protein>
    <recommendedName>
        <fullName evidence="4">AsmA domain-containing protein</fullName>
    </recommendedName>
</protein>
<dbReference type="Proteomes" id="UP000007881">
    <property type="component" value="Chromosome"/>
</dbReference>
<evidence type="ECO:0000313" key="3">
    <source>
        <dbReference type="Proteomes" id="UP000007881"/>
    </source>
</evidence>
<dbReference type="STRING" id="1142394.PSMK_14750"/>
<gene>
    <name evidence="2" type="ordered locus">PSMK_14750</name>
</gene>
<dbReference type="EMBL" id="AP012338">
    <property type="protein sequence ID" value="BAM03634.1"/>
    <property type="molecule type" value="Genomic_DNA"/>
</dbReference>
<dbReference type="KEGG" id="phm:PSMK_14750"/>